<dbReference type="InterPro" id="IPR009057">
    <property type="entry name" value="Homeodomain-like_sf"/>
</dbReference>
<reference evidence="6" key="5">
    <citation type="submission" date="2025-09" db="UniProtKB">
        <authorList>
            <consortium name="Ensembl"/>
        </authorList>
    </citation>
    <scope>IDENTIFICATION</scope>
</reference>
<dbReference type="STRING" id="7868.ENSCMIP00000030125"/>
<protein>
    <submittedName>
        <fullName evidence="6">Aristaless-related homeobox protein-like</fullName>
    </submittedName>
</protein>
<evidence type="ECO:0000259" key="5">
    <source>
        <dbReference type="PROSITE" id="PS50803"/>
    </source>
</evidence>
<dbReference type="PANTHER" id="PTHR24329:SF340">
    <property type="entry name" value="ARISTALESS RELATED HOMEOBOX"/>
    <property type="match status" value="1"/>
</dbReference>
<keyword evidence="3" id="KW-0371">Homeobox</keyword>
<dbReference type="AlphaFoldDB" id="A0A4W3JCQ3"/>
<keyword evidence="2" id="KW-0217">Developmental protein</keyword>
<dbReference type="GeneTree" id="ENSGT00940000160633"/>
<evidence type="ECO:0000313" key="7">
    <source>
        <dbReference type="Proteomes" id="UP000314986"/>
    </source>
</evidence>
<name>A0A4W3JCQ3_CALMI</name>
<evidence type="ECO:0000256" key="2">
    <source>
        <dbReference type="ARBA" id="ARBA00022473"/>
    </source>
</evidence>
<reference evidence="6" key="4">
    <citation type="submission" date="2025-08" db="UniProtKB">
        <authorList>
            <consortium name="Ensembl"/>
        </authorList>
    </citation>
    <scope>IDENTIFICATION</scope>
</reference>
<dbReference type="InterPro" id="IPR003654">
    <property type="entry name" value="OAR_dom"/>
</dbReference>
<dbReference type="InterPro" id="IPR001356">
    <property type="entry name" value="HD"/>
</dbReference>
<dbReference type="PANTHER" id="PTHR24329">
    <property type="entry name" value="HOMEOBOX PROTEIN ARISTALESS"/>
    <property type="match status" value="1"/>
</dbReference>
<reference evidence="7" key="2">
    <citation type="journal article" date="2007" name="PLoS Biol.">
        <title>Survey sequencing and comparative analysis of the elephant shark (Callorhinchus milii) genome.</title>
        <authorList>
            <person name="Venkatesh B."/>
            <person name="Kirkness E.F."/>
            <person name="Loh Y.H."/>
            <person name="Halpern A.L."/>
            <person name="Lee A.P."/>
            <person name="Johnson J."/>
            <person name="Dandona N."/>
            <person name="Viswanathan L.D."/>
            <person name="Tay A."/>
            <person name="Venter J.C."/>
            <person name="Strausberg R.L."/>
            <person name="Brenner S."/>
        </authorList>
    </citation>
    <scope>NUCLEOTIDE SEQUENCE [LARGE SCALE GENOMIC DNA]</scope>
</reference>
<dbReference type="PROSITE" id="PS50071">
    <property type="entry name" value="HOMEOBOX_2"/>
    <property type="match status" value="1"/>
</dbReference>
<evidence type="ECO:0000256" key="1">
    <source>
        <dbReference type="ARBA" id="ARBA00004123"/>
    </source>
</evidence>
<dbReference type="PROSITE" id="PS50803">
    <property type="entry name" value="OAR"/>
    <property type="match status" value="1"/>
</dbReference>
<dbReference type="InParanoid" id="A0A4W3JCQ3"/>
<comment type="subcellular location">
    <subcellularLocation>
        <location evidence="1 3">Nucleus</location>
    </subcellularLocation>
</comment>
<organism evidence="6 7">
    <name type="scientific">Callorhinchus milii</name>
    <name type="common">Ghost shark</name>
    <dbReference type="NCBI Taxonomy" id="7868"/>
    <lineage>
        <taxon>Eukaryota</taxon>
        <taxon>Metazoa</taxon>
        <taxon>Chordata</taxon>
        <taxon>Craniata</taxon>
        <taxon>Vertebrata</taxon>
        <taxon>Chondrichthyes</taxon>
        <taxon>Holocephali</taxon>
        <taxon>Chimaeriformes</taxon>
        <taxon>Callorhinchidae</taxon>
        <taxon>Callorhinchus</taxon>
    </lineage>
</organism>
<dbReference type="Pfam" id="PF03826">
    <property type="entry name" value="OAR"/>
    <property type="match status" value="1"/>
</dbReference>
<accession>A0A4W3JCQ3</accession>
<dbReference type="InterPro" id="IPR050649">
    <property type="entry name" value="Paired_Homeobox_TFs"/>
</dbReference>
<feature type="DNA-binding region" description="Homeobox" evidence="3">
    <location>
        <begin position="13"/>
        <end position="25"/>
    </location>
</feature>
<dbReference type="GO" id="GO:0000977">
    <property type="term" value="F:RNA polymerase II transcription regulatory region sequence-specific DNA binding"/>
    <property type="evidence" value="ECO:0007669"/>
    <property type="project" value="TreeGrafter"/>
</dbReference>
<dbReference type="GO" id="GO:0005634">
    <property type="term" value="C:nucleus"/>
    <property type="evidence" value="ECO:0007669"/>
    <property type="project" value="UniProtKB-SubCell"/>
</dbReference>
<evidence type="ECO:0000256" key="3">
    <source>
        <dbReference type="PROSITE-ProRule" id="PRU00108"/>
    </source>
</evidence>
<keyword evidence="3" id="KW-0539">Nucleus</keyword>
<dbReference type="OMA" id="ANPVICL"/>
<dbReference type="Ensembl" id="ENSCMIT00000030592.1">
    <property type="protein sequence ID" value="ENSCMIP00000030125.1"/>
    <property type="gene ID" value="ENSCMIG00000012993.1"/>
</dbReference>
<dbReference type="Proteomes" id="UP000314986">
    <property type="component" value="Unassembled WGS sequence"/>
</dbReference>
<proteinExistence type="predicted"/>
<reference evidence="7" key="3">
    <citation type="journal article" date="2014" name="Nature">
        <title>Elephant shark genome provides unique insights into gnathostome evolution.</title>
        <authorList>
            <consortium name="International Elephant Shark Genome Sequencing Consortium"/>
            <person name="Venkatesh B."/>
            <person name="Lee A.P."/>
            <person name="Ravi V."/>
            <person name="Maurya A.K."/>
            <person name="Lian M.M."/>
            <person name="Swann J.B."/>
            <person name="Ohta Y."/>
            <person name="Flajnik M.F."/>
            <person name="Sutoh Y."/>
            <person name="Kasahara M."/>
            <person name="Hoon S."/>
            <person name="Gangu V."/>
            <person name="Roy S.W."/>
            <person name="Irimia M."/>
            <person name="Korzh V."/>
            <person name="Kondrychyn I."/>
            <person name="Lim Z.W."/>
            <person name="Tay B.H."/>
            <person name="Tohari S."/>
            <person name="Kong K.W."/>
            <person name="Ho S."/>
            <person name="Lorente-Galdos B."/>
            <person name="Quilez J."/>
            <person name="Marques-Bonet T."/>
            <person name="Raney B.J."/>
            <person name="Ingham P.W."/>
            <person name="Tay A."/>
            <person name="Hillier L.W."/>
            <person name="Minx P."/>
            <person name="Boehm T."/>
            <person name="Wilson R.K."/>
            <person name="Brenner S."/>
            <person name="Warren W.C."/>
        </authorList>
    </citation>
    <scope>NUCLEOTIDE SEQUENCE [LARGE SCALE GENOMIC DNA]</scope>
</reference>
<dbReference type="SUPFAM" id="SSF46689">
    <property type="entry name" value="Homeodomain-like"/>
    <property type="match status" value="1"/>
</dbReference>
<feature type="domain" description="Homeobox" evidence="4">
    <location>
        <begin position="11"/>
        <end position="24"/>
    </location>
</feature>
<dbReference type="Gene3D" id="1.10.10.60">
    <property type="entry name" value="Homeodomain-like"/>
    <property type="match status" value="1"/>
</dbReference>
<keyword evidence="3" id="KW-0238">DNA-binding</keyword>
<evidence type="ECO:0000259" key="4">
    <source>
        <dbReference type="PROSITE" id="PS50071"/>
    </source>
</evidence>
<dbReference type="CDD" id="cd00086">
    <property type="entry name" value="homeodomain"/>
    <property type="match status" value="1"/>
</dbReference>
<sequence length="177" mass="18967">LLIFCYVAFSKVWFQNRRAKWRKREKAGNLSHPHGLSLASPLGLYLDVPLSHSSGLEPTWRSAALPALNAPTAALSPAAQLGISTFIGATFFRNPLLSPHFGRFFAAMNPLMATSVVVKPPVPPLDPVAFTALPEPSATDRKTSSIAALRLKAKEHAAQSPQIGISSNLGNASKEIC</sequence>
<feature type="domain" description="OAR" evidence="5">
    <location>
        <begin position="144"/>
        <end position="157"/>
    </location>
</feature>
<reference evidence="7" key="1">
    <citation type="journal article" date="2006" name="Science">
        <title>Ancient noncoding elements conserved in the human genome.</title>
        <authorList>
            <person name="Venkatesh B."/>
            <person name="Kirkness E.F."/>
            <person name="Loh Y.H."/>
            <person name="Halpern A.L."/>
            <person name="Lee A.P."/>
            <person name="Johnson J."/>
            <person name="Dandona N."/>
            <person name="Viswanathan L.D."/>
            <person name="Tay A."/>
            <person name="Venter J.C."/>
            <person name="Strausberg R.L."/>
            <person name="Brenner S."/>
        </authorList>
    </citation>
    <scope>NUCLEOTIDE SEQUENCE [LARGE SCALE GENOMIC DNA]</scope>
</reference>
<evidence type="ECO:0000313" key="6">
    <source>
        <dbReference type="Ensembl" id="ENSCMIP00000030125.1"/>
    </source>
</evidence>
<dbReference type="GO" id="GO:0000981">
    <property type="term" value="F:DNA-binding transcription factor activity, RNA polymerase II-specific"/>
    <property type="evidence" value="ECO:0007669"/>
    <property type="project" value="TreeGrafter"/>
</dbReference>
<keyword evidence="7" id="KW-1185">Reference proteome</keyword>